<protein>
    <submittedName>
        <fullName evidence="2">Uncharacterized protein</fullName>
    </submittedName>
</protein>
<dbReference type="AlphaFoldDB" id="A0A140KN71"/>
<feature type="region of interest" description="Disordered" evidence="1">
    <location>
        <begin position="586"/>
        <end position="635"/>
    </location>
</feature>
<dbReference type="OrthoDB" id="2552656at2759"/>
<feature type="compositionally biased region" description="Basic residues" evidence="1">
    <location>
        <begin position="272"/>
        <end position="295"/>
    </location>
</feature>
<gene>
    <name evidence="2" type="ORF">SPSC_03562</name>
</gene>
<feature type="region of interest" description="Disordered" evidence="1">
    <location>
        <begin position="217"/>
        <end position="329"/>
    </location>
</feature>
<dbReference type="EMBL" id="LK056669">
    <property type="protein sequence ID" value="CDR87881.1"/>
    <property type="molecule type" value="Genomic_DNA"/>
</dbReference>
<evidence type="ECO:0000313" key="2">
    <source>
        <dbReference type="EMBL" id="CDR87881.1"/>
    </source>
</evidence>
<feature type="compositionally biased region" description="Pro residues" evidence="1">
    <location>
        <begin position="230"/>
        <end position="248"/>
    </location>
</feature>
<feature type="region of interest" description="Disordered" evidence="1">
    <location>
        <begin position="1"/>
        <end position="25"/>
    </location>
</feature>
<feature type="compositionally biased region" description="Basic and acidic residues" evidence="1">
    <location>
        <begin position="503"/>
        <end position="514"/>
    </location>
</feature>
<proteinExistence type="predicted"/>
<evidence type="ECO:0000256" key="1">
    <source>
        <dbReference type="SAM" id="MobiDB-lite"/>
    </source>
</evidence>
<sequence length="880" mass="96640">MFGSPDATSCISDDDDSYMPTISDSDVVRDQKRVHWLPMPTLTDPAAGSMPSRSIDSLIQPDGASTKSNKGFGNVKAKMKAVARFLSSSKHVPSAASASDKGIPIAGRVPAIVVTPTSDVAEKHAIRVDVPKAAKDVGVQVGPREGDQERPALESLREQLAAQQGWFSRPPPILPLLPTTKDLDNLLNCSPIARQPIAVPAKKRQGSGPETGIAVASAEQPRTRTDAPHPAHPPPVHLVSRPLPPTPAVAPTRSASLTLAEQPQRQTQPQRQHQHQHPHQHQKQHRQPQQRQRQHQHQESPTPNHLIGLGLDDHVRPTSKAPSDNSDKTIVDTHVDATLRLQRFPSLRRRANGMLDVNRLAEELDSLVSSNEQRRRRHNPKSTASPATAAHAADSSNEALYHWHPSDEPAREIASFQQHQLQAKGKRRVEERGFEGSSLFVESSDEEPESVKRIQNWRVDVLPAPSVRSKVASAHSRFSTEVDGASSHLTSVSRSPLSKKSVKREGRERRREDGWDPEATPTLKPKLITRVDWDVNRQIKESHTKSGKSSDKASRTPAIPRQTSPIHLGTHHIARLSDSQFDRLACVSEGPSPQSCAPIPYEPSPSPTPSTSSYHLQPAAPPTTPNPSTAEDDRRTSLDAPATTLSVLEKKASQHIETLDSMIRRHPEKMYQILKDRPGLMLVVLLKCRVEDRISEVQSGVGSARPMVDLTAKVNGREERDCLGMIEESLIDLRFDDADEDRQVEQRMDHCEQLALHQPSVEEQSTPSIVVSQHHTGGLGILQQHSQPIQSGSTSTTAYPTTTLVADDEGDSNAVAELGTRGEAALQQILHRLEQAGELFSVQQTLIALQDRLINTNTDCSRLTERLSAVSPAEIFDDGE</sequence>
<feature type="compositionally biased region" description="Basic and acidic residues" evidence="1">
    <location>
        <begin position="529"/>
        <end position="554"/>
    </location>
</feature>
<accession>A0A140KN71</accession>
<feature type="compositionally biased region" description="Low complexity" evidence="1">
    <location>
        <begin position="262"/>
        <end position="271"/>
    </location>
</feature>
<feature type="compositionally biased region" description="Low complexity" evidence="1">
    <location>
        <begin position="382"/>
        <end position="395"/>
    </location>
</feature>
<feature type="region of interest" description="Disordered" evidence="1">
    <location>
        <begin position="477"/>
        <end position="568"/>
    </location>
</feature>
<name>A0A140KN71_9BASI</name>
<reference evidence="2" key="1">
    <citation type="submission" date="2014-06" db="EMBL/GenBank/DDBJ databases">
        <authorList>
            <person name="Ju J."/>
            <person name="Zhang J."/>
        </authorList>
    </citation>
    <scope>NUCLEOTIDE SEQUENCE</scope>
    <source>
        <strain evidence="2">SscI8</strain>
    </source>
</reference>
<feature type="compositionally biased region" description="Polar residues" evidence="1">
    <location>
        <begin position="487"/>
        <end position="498"/>
    </location>
</feature>
<feature type="region of interest" description="Disordered" evidence="1">
    <location>
        <begin position="368"/>
        <end position="395"/>
    </location>
</feature>
<organism evidence="2">
    <name type="scientific">Sporisorium scitamineum</name>
    <dbReference type="NCBI Taxonomy" id="49012"/>
    <lineage>
        <taxon>Eukaryota</taxon>
        <taxon>Fungi</taxon>
        <taxon>Dikarya</taxon>
        <taxon>Basidiomycota</taxon>
        <taxon>Ustilaginomycotina</taxon>
        <taxon>Ustilaginomycetes</taxon>
        <taxon>Ustilaginales</taxon>
        <taxon>Ustilaginaceae</taxon>
        <taxon>Sporisorium</taxon>
    </lineage>
</organism>
<feature type="compositionally biased region" description="Polar residues" evidence="1">
    <location>
        <begin position="1"/>
        <end position="11"/>
    </location>
</feature>